<dbReference type="Proteomes" id="UP001497444">
    <property type="component" value="Unassembled WGS sequence"/>
</dbReference>
<organism evidence="1 2">
    <name type="scientific">Sphagnum jensenii</name>
    <dbReference type="NCBI Taxonomy" id="128206"/>
    <lineage>
        <taxon>Eukaryota</taxon>
        <taxon>Viridiplantae</taxon>
        <taxon>Streptophyta</taxon>
        <taxon>Embryophyta</taxon>
        <taxon>Bryophyta</taxon>
        <taxon>Sphagnophytina</taxon>
        <taxon>Sphagnopsida</taxon>
        <taxon>Sphagnales</taxon>
        <taxon>Sphagnaceae</taxon>
        <taxon>Sphagnum</taxon>
    </lineage>
</organism>
<accession>A0ABP0V5L1</accession>
<evidence type="ECO:0000313" key="1">
    <source>
        <dbReference type="EMBL" id="CAK9249669.1"/>
    </source>
</evidence>
<evidence type="ECO:0008006" key="3">
    <source>
        <dbReference type="Google" id="ProtNLM"/>
    </source>
</evidence>
<dbReference type="Gene3D" id="2.40.10.10">
    <property type="entry name" value="Trypsin-like serine proteases"/>
    <property type="match status" value="1"/>
</dbReference>
<protein>
    <recommendedName>
        <fullName evidence="3">Serine protease</fullName>
    </recommendedName>
</protein>
<dbReference type="InterPro" id="IPR043504">
    <property type="entry name" value="Peptidase_S1_PA_chymotrypsin"/>
</dbReference>
<sequence>MGIKRGDQYLTIIIVYYIVPSRYGSFDKHILFAFAITAQLSLWGCAQQDSSNTRNISEAMPHYLDSMSADRGKQTAMSGEVKCASGTGDADCSPSVAMFVSYTPGVDLSSSQVGQCSNSSPSQSGVKALADYAIIKLDQAVSRPPLTINRDGFKDQNLYQMIKIDPLSTSAAIGSMTRTDCKAQHDSKMVPNSDDNLSPDMGMGDCLIVHGNSGSPLVDMQGQVHGLIQLTFEQNTLSAMFLQLSLPWLKIRSDP</sequence>
<dbReference type="SUPFAM" id="SSF50494">
    <property type="entry name" value="Trypsin-like serine proteases"/>
    <property type="match status" value="1"/>
</dbReference>
<proteinExistence type="predicted"/>
<reference evidence="1" key="1">
    <citation type="submission" date="2024-02" db="EMBL/GenBank/DDBJ databases">
        <authorList>
            <consortium name="ELIXIR-Norway"/>
            <consortium name="Elixir Norway"/>
        </authorList>
    </citation>
    <scope>NUCLEOTIDE SEQUENCE</scope>
</reference>
<comment type="caution">
    <text evidence="1">The sequence shown here is derived from an EMBL/GenBank/DDBJ whole genome shotgun (WGS) entry which is preliminary data.</text>
</comment>
<evidence type="ECO:0000313" key="2">
    <source>
        <dbReference type="Proteomes" id="UP001497444"/>
    </source>
</evidence>
<keyword evidence="2" id="KW-1185">Reference proteome</keyword>
<dbReference type="EMBL" id="CAXAQS010000022">
    <property type="protein sequence ID" value="CAK9249669.1"/>
    <property type="molecule type" value="Genomic_DNA"/>
</dbReference>
<name>A0ABP0V5L1_9BRYO</name>
<gene>
    <name evidence="1" type="ORF">CSSPJE1EN1_LOCUS25047</name>
</gene>
<dbReference type="InterPro" id="IPR009003">
    <property type="entry name" value="Peptidase_S1_PA"/>
</dbReference>